<dbReference type="PROSITE" id="PS00463">
    <property type="entry name" value="ZN2_CY6_FUNGAL_1"/>
    <property type="match status" value="1"/>
</dbReference>
<evidence type="ECO:0000256" key="2">
    <source>
        <dbReference type="ARBA" id="ARBA00022833"/>
    </source>
</evidence>
<dbReference type="Proteomes" id="UP000838763">
    <property type="component" value="Unassembled WGS sequence"/>
</dbReference>
<dbReference type="OrthoDB" id="4337792at2759"/>
<dbReference type="GO" id="GO:0005634">
    <property type="term" value="C:nucleus"/>
    <property type="evidence" value="ECO:0007669"/>
    <property type="project" value="TreeGrafter"/>
</dbReference>
<evidence type="ECO:0000256" key="7">
    <source>
        <dbReference type="SAM" id="MobiDB-lite"/>
    </source>
</evidence>
<protein>
    <recommendedName>
        <fullName evidence="8">Zn(2)-C6 fungal-type domain-containing protein</fullName>
    </recommendedName>
</protein>
<dbReference type="CDD" id="cd00067">
    <property type="entry name" value="GAL4"/>
    <property type="match status" value="1"/>
</dbReference>
<name>A0A9P1MFE4_9PEZI</name>
<keyword evidence="10" id="KW-1185">Reference proteome</keyword>
<evidence type="ECO:0000259" key="8">
    <source>
        <dbReference type="PROSITE" id="PS50048"/>
    </source>
</evidence>
<evidence type="ECO:0000256" key="3">
    <source>
        <dbReference type="ARBA" id="ARBA00023015"/>
    </source>
</evidence>
<proteinExistence type="predicted"/>
<keyword evidence="2" id="KW-0862">Zinc</keyword>
<dbReference type="AlphaFoldDB" id="A0A9P1MFE4"/>
<dbReference type="InterPro" id="IPR036864">
    <property type="entry name" value="Zn2-C6_fun-type_DNA-bd_sf"/>
</dbReference>
<keyword evidence="6" id="KW-0539">Nucleus</keyword>
<dbReference type="GO" id="GO:0001228">
    <property type="term" value="F:DNA-binding transcription activator activity, RNA polymerase II-specific"/>
    <property type="evidence" value="ECO:0007669"/>
    <property type="project" value="TreeGrafter"/>
</dbReference>
<evidence type="ECO:0000256" key="5">
    <source>
        <dbReference type="ARBA" id="ARBA00023163"/>
    </source>
</evidence>
<keyword evidence="1" id="KW-0479">Metal-binding</keyword>
<dbReference type="Pfam" id="PF00172">
    <property type="entry name" value="Zn_clus"/>
    <property type="match status" value="1"/>
</dbReference>
<dbReference type="EMBL" id="CALLCH030000021">
    <property type="protein sequence ID" value="CAI4220091.1"/>
    <property type="molecule type" value="Genomic_DNA"/>
</dbReference>
<feature type="region of interest" description="Disordered" evidence="7">
    <location>
        <begin position="47"/>
        <end position="91"/>
    </location>
</feature>
<evidence type="ECO:0000313" key="10">
    <source>
        <dbReference type="Proteomes" id="UP000838763"/>
    </source>
</evidence>
<dbReference type="SMART" id="SM00066">
    <property type="entry name" value="GAL4"/>
    <property type="match status" value="1"/>
</dbReference>
<comment type="caution">
    <text evidence="9">The sequence shown here is derived from an EMBL/GenBank/DDBJ whole genome shotgun (WGS) entry which is preliminary data.</text>
</comment>
<dbReference type="InterPro" id="IPR051430">
    <property type="entry name" value="Fungal_TF_Env_Response"/>
</dbReference>
<keyword evidence="5" id="KW-0804">Transcription</keyword>
<evidence type="ECO:0000256" key="4">
    <source>
        <dbReference type="ARBA" id="ARBA00023125"/>
    </source>
</evidence>
<dbReference type="InterPro" id="IPR007219">
    <property type="entry name" value="XnlR_reg_dom"/>
</dbReference>
<dbReference type="Gene3D" id="4.10.240.10">
    <property type="entry name" value="Zn(2)-C6 fungal-type DNA-binding domain"/>
    <property type="match status" value="1"/>
</dbReference>
<dbReference type="InterPro" id="IPR001138">
    <property type="entry name" value="Zn2Cys6_DnaBD"/>
</dbReference>
<feature type="domain" description="Zn(2)-C6 fungal-type" evidence="8">
    <location>
        <begin position="14"/>
        <end position="44"/>
    </location>
</feature>
<evidence type="ECO:0000256" key="1">
    <source>
        <dbReference type="ARBA" id="ARBA00022723"/>
    </source>
</evidence>
<sequence>MTEPERRRRRPAVSCTLCRRRKIRCNRESPCNNCLRSKNEFCTYESFASPGSSQRARTGPGVGATPLRPAEPRGPLEPPSPVSLDDSSASCKSSTIQALPSRSLKDLTTLNPILPPQADKGPEIAQLKHRIDQLEQSLSLTKRTRSRHSFGSADINTSRSVMHKSRLFGRSHWVNGVVMWFRDIFEMIEPLGLSEGSKAFITMRKCKSLARVIKARRVPAWPTAPTPDLPPKELADALVERYLSTMETVFRVLHVPTFKRDYAAVWAPDAKPDPAFLVQLKLVLAIGAASHDRVFSLRVPAVRWVYEGHTWLSTPEFKRRLTVQSLQTNILLILAREFVGIDEGSLWISFGSLFRAATYMGLHRDPVYLPKRSLFASEMRRRLWNTILELAVWTSLSSGGSPFLSLDDFDTRAPGNYDDDQLTLEDATPQPADHFTQSSVAIALRETFPARLAVLKFLNELSSAGEYDEALRLDAKLRAAYKTMGHSLRAQNTDQGSSETPRFALRVADILMNRYFASLHAASGPAGDEAVPYDMDDSLTRLTMCASGPFRIAATYSSLMIAAELKLQRREDDSVSSAPPRPDLLAVVKTL</sequence>
<dbReference type="PANTHER" id="PTHR31944:SF131">
    <property type="entry name" value="HEME-RESPONSIVE ZINC FINGER TRANSCRIPTION FACTOR HAP1"/>
    <property type="match status" value="1"/>
</dbReference>
<dbReference type="GO" id="GO:0006351">
    <property type="term" value="P:DNA-templated transcription"/>
    <property type="evidence" value="ECO:0007669"/>
    <property type="project" value="InterPro"/>
</dbReference>
<dbReference type="PANTHER" id="PTHR31944">
    <property type="entry name" value="HEME-RESPONSIVE ZINC FINGER TRANSCRIPTION FACTOR HAP1"/>
    <property type="match status" value="1"/>
</dbReference>
<evidence type="ECO:0000256" key="6">
    <source>
        <dbReference type="ARBA" id="ARBA00023242"/>
    </source>
</evidence>
<dbReference type="GO" id="GO:0000978">
    <property type="term" value="F:RNA polymerase II cis-regulatory region sequence-specific DNA binding"/>
    <property type="evidence" value="ECO:0007669"/>
    <property type="project" value="TreeGrafter"/>
</dbReference>
<accession>A0A9P1MFE4</accession>
<dbReference type="Pfam" id="PF04082">
    <property type="entry name" value="Fungal_trans"/>
    <property type="match status" value="1"/>
</dbReference>
<dbReference type="CDD" id="cd12148">
    <property type="entry name" value="fungal_TF_MHR"/>
    <property type="match status" value="1"/>
</dbReference>
<dbReference type="GO" id="GO:0008270">
    <property type="term" value="F:zinc ion binding"/>
    <property type="evidence" value="ECO:0007669"/>
    <property type="project" value="InterPro"/>
</dbReference>
<organism evidence="9 10">
    <name type="scientific">Parascedosporium putredinis</name>
    <dbReference type="NCBI Taxonomy" id="1442378"/>
    <lineage>
        <taxon>Eukaryota</taxon>
        <taxon>Fungi</taxon>
        <taxon>Dikarya</taxon>
        <taxon>Ascomycota</taxon>
        <taxon>Pezizomycotina</taxon>
        <taxon>Sordariomycetes</taxon>
        <taxon>Hypocreomycetidae</taxon>
        <taxon>Microascales</taxon>
        <taxon>Microascaceae</taxon>
        <taxon>Parascedosporium</taxon>
    </lineage>
</organism>
<keyword evidence="3" id="KW-0805">Transcription regulation</keyword>
<dbReference type="SUPFAM" id="SSF57701">
    <property type="entry name" value="Zn2/Cys6 DNA-binding domain"/>
    <property type="match status" value="1"/>
</dbReference>
<dbReference type="SMART" id="SM00906">
    <property type="entry name" value="Fungal_trans"/>
    <property type="match status" value="1"/>
</dbReference>
<dbReference type="PROSITE" id="PS50048">
    <property type="entry name" value="ZN2_CY6_FUNGAL_2"/>
    <property type="match status" value="1"/>
</dbReference>
<evidence type="ECO:0000313" key="9">
    <source>
        <dbReference type="EMBL" id="CAI4220091.1"/>
    </source>
</evidence>
<gene>
    <name evidence="9" type="ORF">PPNO1_LOCUS9631</name>
</gene>
<reference evidence="9" key="1">
    <citation type="submission" date="2022-11" db="EMBL/GenBank/DDBJ databases">
        <authorList>
            <person name="Scott C."/>
            <person name="Bruce N."/>
        </authorList>
    </citation>
    <scope>NUCLEOTIDE SEQUENCE</scope>
</reference>
<keyword evidence="4" id="KW-0238">DNA-binding</keyword>